<feature type="repeat" description="ANK" evidence="3">
    <location>
        <begin position="861"/>
        <end position="887"/>
    </location>
</feature>
<sequence>MDQNNQKGNGSGQRKIVKVRLNGVTANGSNDNININGKSKGVPSKLKAASIPYHINKKELASKNIVLNSLNNGTQIASSDVKKKILKRVKSIENLKDRIKKVQFEKNAMNDGKEISIDMSNIDKPSNAKKTPSLGSISKITQMADIKDQYEVSKNPSIFQRVKGAILKSDKANIQNMPQNTTEIKNSIASEELMSKILGLVQRMEWSTVELVLRNKDKNDLNILKSDENGTDLLMHAAKENQLFIVERCLELGMNINKKDKFGNTALHYAAKYAKEDVVRTLINKKANPTILNDKYRYPLHEACTRSLGVLSIVQILLKAMEPNSRLAVDIEGESPLFIATVSKNIYVCRELLNQKASEQISIIKSNTLDSVFHVACENDHTELVKLFVDYVSSVNIQNRNGQTCLHIAAKHGNLPIIRYLHLAKINPNIVDHLDRTALHIAAEAGQSKVIGELVDKLKANIMARTKDGSTLIHVASISGHPETALVFMKKGVPLHMPNMNGTLCLHAAAVIGHTKVVKMLLDKGSHPDAVTKNDYTALHLAVENSQPLVVEMLLGYGAKVEIKGGENKETPLHISARIDNGEQCTEMLLKSGANVNATKIVINIINGETALQVACRQGSLNVIKCGETCIHIAVRHCHLAVLKEIIGHVVPSKSRMDAMNLIQMANNEGETALHYAAELKTSQAHVETLETPLHYCCRSGNEDICLELIKSVRKSDLQMELNKQSKNDWSALLYASENGHYNIVQILIDHQARVDVFDEHGKAALHLTCENGHEKVAEILLNNKAFVNAKSKLGITPLHLAAHNGYNNLVTLLIKKYSATIDCLTLAKKTPLHLAAANGMVDVCRNLQKMHADITATDVNLKTPLHLAAENDHANVVKLFLRSSNDKTLMIMPNGMTAAHLAAEKGNMAVIKDLLKFNKNMVISTRNKVIMFYKIWIRLHTFQILSNKSCQIEFVREMLQTISPTSTTQLPAAGLASNDEDYAYTPLHLAAMSGHEGIVRLLLNHPAVTVDTKTAINSFTPFHLATRAGNLSVVSLILSKSTEQMVICDRKGRSGIHHAASHGHHQMISLLLGQGAEIDAKDKTGMTMLHYACKFGHIDMVKQLIDTGANVNEETFDGHTAITFATEYGHAQILSILLQQNLDTEHLIQDNEMAFNLMLMGKINNQRSIEEFVMSSQVPIEIAIHLSTKYRALAIKEKERSNDIIVAADYCENLAVELNSIATAHNSKGVLNIWDPPPWYLLMYPNSEC</sequence>
<feature type="repeat" description="ANK" evidence="3">
    <location>
        <begin position="728"/>
        <end position="760"/>
    </location>
</feature>
<feature type="repeat" description="ANK" evidence="3">
    <location>
        <begin position="761"/>
        <end position="793"/>
    </location>
</feature>
<feature type="repeat" description="ANK" evidence="3">
    <location>
        <begin position="401"/>
        <end position="433"/>
    </location>
</feature>
<dbReference type="Gene3D" id="1.25.40.20">
    <property type="entry name" value="Ankyrin repeat-containing domain"/>
    <property type="match status" value="8"/>
</dbReference>
<comment type="caution">
    <text evidence="4">The sequence shown here is derived from an EMBL/GenBank/DDBJ whole genome shotgun (WGS) entry which is preliminary data.</text>
</comment>
<evidence type="ECO:0000256" key="1">
    <source>
        <dbReference type="ARBA" id="ARBA00022737"/>
    </source>
</evidence>
<feature type="repeat" description="ANK" evidence="3">
    <location>
        <begin position="794"/>
        <end position="817"/>
    </location>
</feature>
<feature type="repeat" description="ANK" evidence="3">
    <location>
        <begin position="534"/>
        <end position="566"/>
    </location>
</feature>
<name>A0A177B4W9_9BILA</name>
<feature type="repeat" description="ANK" evidence="3">
    <location>
        <begin position="895"/>
        <end position="927"/>
    </location>
</feature>
<accession>A0A177B4W9</accession>
<dbReference type="AlphaFoldDB" id="A0A177B4W9"/>
<feature type="repeat" description="ANK" evidence="3">
    <location>
        <begin position="983"/>
        <end position="1008"/>
    </location>
</feature>
<feature type="repeat" description="ANK" evidence="3">
    <location>
        <begin position="501"/>
        <end position="533"/>
    </location>
</feature>
<evidence type="ECO:0000256" key="2">
    <source>
        <dbReference type="ARBA" id="ARBA00023043"/>
    </source>
</evidence>
<dbReference type="SMART" id="SM00248">
    <property type="entry name" value="ANK"/>
    <property type="match status" value="24"/>
</dbReference>
<keyword evidence="2 3" id="KW-0040">ANK repeat</keyword>
<feature type="repeat" description="ANK" evidence="3">
    <location>
        <begin position="568"/>
        <end position="601"/>
    </location>
</feature>
<dbReference type="PROSITE" id="PS50088">
    <property type="entry name" value="ANK_REPEAT"/>
    <property type="match status" value="17"/>
</dbReference>
<dbReference type="Proteomes" id="UP000078046">
    <property type="component" value="Unassembled WGS sequence"/>
</dbReference>
<dbReference type="SUPFAM" id="SSF48403">
    <property type="entry name" value="Ankyrin repeat"/>
    <property type="match status" value="4"/>
</dbReference>
<gene>
    <name evidence="4" type="ORF">A3Q56_02910</name>
</gene>
<feature type="repeat" description="ANK" evidence="3">
    <location>
        <begin position="229"/>
        <end position="261"/>
    </location>
</feature>
<proteinExistence type="predicted"/>
<dbReference type="OrthoDB" id="195446at2759"/>
<dbReference type="PANTHER" id="PTHR24198:SF165">
    <property type="entry name" value="ANKYRIN REPEAT-CONTAINING PROTEIN-RELATED"/>
    <property type="match status" value="1"/>
</dbReference>
<evidence type="ECO:0000256" key="3">
    <source>
        <dbReference type="PROSITE-ProRule" id="PRU00023"/>
    </source>
</evidence>
<organism evidence="4 5">
    <name type="scientific">Intoshia linei</name>
    <dbReference type="NCBI Taxonomy" id="1819745"/>
    <lineage>
        <taxon>Eukaryota</taxon>
        <taxon>Metazoa</taxon>
        <taxon>Spiralia</taxon>
        <taxon>Lophotrochozoa</taxon>
        <taxon>Mesozoa</taxon>
        <taxon>Orthonectida</taxon>
        <taxon>Rhopaluridae</taxon>
        <taxon>Intoshia</taxon>
    </lineage>
</organism>
<dbReference type="PRINTS" id="PR01415">
    <property type="entry name" value="ANKYRIN"/>
</dbReference>
<dbReference type="InterPro" id="IPR036770">
    <property type="entry name" value="Ankyrin_rpt-contain_sf"/>
</dbReference>
<evidence type="ECO:0000313" key="5">
    <source>
        <dbReference type="Proteomes" id="UP000078046"/>
    </source>
</evidence>
<feature type="repeat" description="ANK" evidence="3">
    <location>
        <begin position="262"/>
        <end position="294"/>
    </location>
</feature>
<feature type="repeat" description="ANK" evidence="3">
    <location>
        <begin position="468"/>
        <end position="500"/>
    </location>
</feature>
<feature type="repeat" description="ANK" evidence="3">
    <location>
        <begin position="1018"/>
        <end position="1044"/>
    </location>
</feature>
<feature type="repeat" description="ANK" evidence="3">
    <location>
        <begin position="1052"/>
        <end position="1084"/>
    </location>
</feature>
<evidence type="ECO:0000313" key="4">
    <source>
        <dbReference type="EMBL" id="OAF69319.1"/>
    </source>
</evidence>
<keyword evidence="5" id="KW-1185">Reference proteome</keyword>
<feature type="repeat" description="ANK" evidence="3">
    <location>
        <begin position="1085"/>
        <end position="1117"/>
    </location>
</feature>
<dbReference type="PANTHER" id="PTHR24198">
    <property type="entry name" value="ANKYRIN REPEAT AND PROTEIN KINASE DOMAIN-CONTAINING PROTEIN"/>
    <property type="match status" value="1"/>
</dbReference>
<dbReference type="InterPro" id="IPR002110">
    <property type="entry name" value="Ankyrin_rpt"/>
</dbReference>
<keyword evidence="1" id="KW-0677">Repeat</keyword>
<dbReference type="Pfam" id="PF13637">
    <property type="entry name" value="Ank_4"/>
    <property type="match status" value="1"/>
</dbReference>
<dbReference type="Pfam" id="PF12796">
    <property type="entry name" value="Ank_2"/>
    <property type="match status" value="6"/>
</dbReference>
<protein>
    <submittedName>
        <fullName evidence="4">Ankyrin repeat domain-containing protein 44</fullName>
    </submittedName>
</protein>
<dbReference type="EMBL" id="LWCA01000301">
    <property type="protein sequence ID" value="OAF69319.1"/>
    <property type="molecule type" value="Genomic_DNA"/>
</dbReference>
<dbReference type="PROSITE" id="PS50297">
    <property type="entry name" value="ANK_REP_REGION"/>
    <property type="match status" value="15"/>
</dbReference>
<dbReference type="Pfam" id="PF00023">
    <property type="entry name" value="Ank"/>
    <property type="match status" value="3"/>
</dbReference>
<feature type="repeat" description="ANK" evidence="3">
    <location>
        <begin position="828"/>
        <end position="860"/>
    </location>
</feature>
<reference evidence="4 5" key="1">
    <citation type="submission" date="2016-04" db="EMBL/GenBank/DDBJ databases">
        <title>The genome of Intoshia linei affirms orthonectids as highly simplified spiralians.</title>
        <authorList>
            <person name="Mikhailov K.V."/>
            <person name="Slusarev G.S."/>
            <person name="Nikitin M.A."/>
            <person name="Logacheva M.D."/>
            <person name="Penin A."/>
            <person name="Aleoshin V."/>
            <person name="Panchin Y.V."/>
        </authorList>
    </citation>
    <scope>NUCLEOTIDE SEQUENCE [LARGE SCALE GENOMIC DNA]</scope>
    <source>
        <strain evidence="4">Intl2013</strain>
        <tissue evidence="4">Whole animal</tissue>
    </source>
</reference>